<dbReference type="OrthoDB" id="9815445at2"/>
<evidence type="ECO:0000256" key="1">
    <source>
        <dbReference type="ARBA" id="ARBA00004651"/>
    </source>
</evidence>
<feature type="transmembrane region" description="Helical" evidence="7">
    <location>
        <begin position="96"/>
        <end position="121"/>
    </location>
</feature>
<evidence type="ECO:0000256" key="4">
    <source>
        <dbReference type="ARBA" id="ARBA00022692"/>
    </source>
</evidence>
<dbReference type="PANTHER" id="PTHR32243:SF18">
    <property type="entry name" value="INNER MEMBRANE ABC TRANSPORTER PERMEASE PROTEIN YCJP"/>
    <property type="match status" value="1"/>
</dbReference>
<dbReference type="GO" id="GO:0005886">
    <property type="term" value="C:plasma membrane"/>
    <property type="evidence" value="ECO:0007669"/>
    <property type="project" value="UniProtKB-SubCell"/>
</dbReference>
<keyword evidence="2 7" id="KW-0813">Transport</keyword>
<dbReference type="InterPro" id="IPR000515">
    <property type="entry name" value="MetI-like"/>
</dbReference>
<feature type="transmembrane region" description="Helical" evidence="7">
    <location>
        <begin position="267"/>
        <end position="288"/>
    </location>
</feature>
<dbReference type="EMBL" id="AAOT01000001">
    <property type="protein sequence ID" value="EAR52893.1"/>
    <property type="molecule type" value="Genomic_DNA"/>
</dbReference>
<comment type="similarity">
    <text evidence="7">Belongs to the binding-protein-dependent transport system permease family.</text>
</comment>
<dbReference type="GO" id="GO:0055085">
    <property type="term" value="P:transmembrane transport"/>
    <property type="evidence" value="ECO:0007669"/>
    <property type="project" value="InterPro"/>
</dbReference>
<evidence type="ECO:0000256" key="7">
    <source>
        <dbReference type="RuleBase" id="RU363032"/>
    </source>
</evidence>
<evidence type="ECO:0000259" key="8">
    <source>
        <dbReference type="PROSITE" id="PS50928"/>
    </source>
</evidence>
<evidence type="ECO:0000313" key="10">
    <source>
        <dbReference type="Proteomes" id="UP000003635"/>
    </source>
</evidence>
<proteinExistence type="inferred from homology"/>
<gene>
    <name evidence="9" type="ORF">OG2516_10536</name>
</gene>
<organism evidence="9 10">
    <name type="scientific">Oceanicola granulosus (strain ATCC BAA-861 / DSM 15982 / KCTC 12143 / HTCC2516)</name>
    <dbReference type="NCBI Taxonomy" id="314256"/>
    <lineage>
        <taxon>Bacteria</taxon>
        <taxon>Pseudomonadati</taxon>
        <taxon>Pseudomonadota</taxon>
        <taxon>Alphaproteobacteria</taxon>
        <taxon>Rhodobacterales</taxon>
        <taxon>Roseobacteraceae</taxon>
        <taxon>Oceanicola</taxon>
    </lineage>
</organism>
<evidence type="ECO:0000256" key="6">
    <source>
        <dbReference type="ARBA" id="ARBA00023136"/>
    </source>
</evidence>
<comment type="subcellular location">
    <subcellularLocation>
        <location evidence="1 7">Cell membrane</location>
        <topology evidence="1 7">Multi-pass membrane protein</topology>
    </subcellularLocation>
</comment>
<dbReference type="PANTHER" id="PTHR32243">
    <property type="entry name" value="MALTOSE TRANSPORT SYSTEM PERMEASE-RELATED"/>
    <property type="match status" value="1"/>
</dbReference>
<dbReference type="PROSITE" id="PS50928">
    <property type="entry name" value="ABC_TM1"/>
    <property type="match status" value="1"/>
</dbReference>
<dbReference type="CDD" id="cd06261">
    <property type="entry name" value="TM_PBP2"/>
    <property type="match status" value="1"/>
</dbReference>
<feature type="transmembrane region" description="Helical" evidence="7">
    <location>
        <begin position="21"/>
        <end position="46"/>
    </location>
</feature>
<dbReference type="InterPro" id="IPR050901">
    <property type="entry name" value="BP-dep_ABC_trans_perm"/>
</dbReference>
<dbReference type="Gene3D" id="1.10.3720.10">
    <property type="entry name" value="MetI-like"/>
    <property type="match status" value="1"/>
</dbReference>
<dbReference type="InterPro" id="IPR035906">
    <property type="entry name" value="MetI-like_sf"/>
</dbReference>
<keyword evidence="5 7" id="KW-1133">Transmembrane helix</keyword>
<sequence length="303" mass="33358">MTITTLDPSSSSAAARQMPSALTVISFLLVGLWLVIAAFPFLWTVWGSFKVQADFFSKADWTNALRGTNTIAETGSAFTLRGYEGAWVQEEFWRAALNSCIVVFFTVVISLTFGTLGGYALARSGKQYAFWLLMAALVFRAMPHITLVSGYLLPFFEWNVWGILPTTIIVLVAINQPFTLWMLHSFFLNIPKDMDESAMVDGCTRFQAFRHVIIPVMWPGVITTGLFSFLLAYNDFAVTSMLLSEKNETMIPAIASFLGTTQVEGNVMFAVAAVVSATAPLFVLIMFFQRQIVSGLTAGAVKG</sequence>
<dbReference type="AlphaFoldDB" id="Q2CK96"/>
<keyword evidence="10" id="KW-1185">Reference proteome</keyword>
<comment type="caution">
    <text evidence="9">The sequence shown here is derived from an EMBL/GenBank/DDBJ whole genome shotgun (WGS) entry which is preliminary data.</text>
</comment>
<feature type="transmembrane region" description="Helical" evidence="7">
    <location>
        <begin position="158"/>
        <end position="183"/>
    </location>
</feature>
<evidence type="ECO:0000256" key="5">
    <source>
        <dbReference type="ARBA" id="ARBA00022989"/>
    </source>
</evidence>
<feature type="transmembrane region" description="Helical" evidence="7">
    <location>
        <begin position="128"/>
        <end position="152"/>
    </location>
</feature>
<name>Q2CK96_OCEGH</name>
<dbReference type="Pfam" id="PF00528">
    <property type="entry name" value="BPD_transp_1"/>
    <property type="match status" value="1"/>
</dbReference>
<accession>Q2CK96</accession>
<evidence type="ECO:0000256" key="3">
    <source>
        <dbReference type="ARBA" id="ARBA00022475"/>
    </source>
</evidence>
<protein>
    <submittedName>
        <fullName evidence="9">ABC transporter, permease protein, MalFG family protein</fullName>
    </submittedName>
</protein>
<feature type="transmembrane region" description="Helical" evidence="7">
    <location>
        <begin position="212"/>
        <end position="233"/>
    </location>
</feature>
<evidence type="ECO:0000313" key="9">
    <source>
        <dbReference type="EMBL" id="EAR52893.1"/>
    </source>
</evidence>
<keyword evidence="3" id="KW-1003">Cell membrane</keyword>
<reference evidence="9 10" key="1">
    <citation type="journal article" date="2010" name="J. Bacteriol.">
        <title>Genome sequences of Oceanicola granulosus HTCC2516(T) and Oceanicola batsensis HTCC2597(TDelta).</title>
        <authorList>
            <person name="Thrash J.C."/>
            <person name="Cho J.C."/>
            <person name="Vergin K.L."/>
            <person name="Giovannoni S.J."/>
        </authorList>
    </citation>
    <scope>NUCLEOTIDE SEQUENCE [LARGE SCALE GENOMIC DNA]</scope>
    <source>
        <strain evidence="10">ATCC BAA-861 / DSM 15982 / KCTC 12143 / HTCC2516</strain>
    </source>
</reference>
<evidence type="ECO:0000256" key="2">
    <source>
        <dbReference type="ARBA" id="ARBA00022448"/>
    </source>
</evidence>
<dbReference type="SUPFAM" id="SSF161098">
    <property type="entry name" value="MetI-like"/>
    <property type="match status" value="1"/>
</dbReference>
<keyword evidence="6 7" id="KW-0472">Membrane</keyword>
<keyword evidence="4 7" id="KW-0812">Transmembrane</keyword>
<dbReference type="HOGENOM" id="CLU_016047_1_2_5"/>
<dbReference type="eggNOG" id="COG0395">
    <property type="taxonomic scope" value="Bacteria"/>
</dbReference>
<dbReference type="Proteomes" id="UP000003635">
    <property type="component" value="Unassembled WGS sequence"/>
</dbReference>
<feature type="domain" description="ABC transmembrane type-1" evidence="8">
    <location>
        <begin position="96"/>
        <end position="286"/>
    </location>
</feature>
<dbReference type="STRING" id="314256.OG2516_10536"/>